<dbReference type="InterPro" id="IPR026046">
    <property type="entry name" value="UBIAD1"/>
</dbReference>
<comment type="pathway">
    <text evidence="8">Quinol/quinone metabolism; menaquinone biosynthesis; menaquinol from 1,4-dihydroxy-2-naphthoate: step 1/2.</text>
</comment>
<dbReference type="GO" id="GO:0009234">
    <property type="term" value="P:menaquinone biosynthetic process"/>
    <property type="evidence" value="ECO:0007669"/>
    <property type="project" value="UniProtKB-UniRule"/>
</dbReference>
<dbReference type="Proteomes" id="UP000193118">
    <property type="component" value="Unassembled WGS sequence"/>
</dbReference>
<dbReference type="GO" id="GO:0046428">
    <property type="term" value="F:1,4-dihydroxy-2-naphthoate polyprenyltransferase activity"/>
    <property type="evidence" value="ECO:0007669"/>
    <property type="project" value="UniProtKB-UniRule"/>
</dbReference>
<evidence type="ECO:0000313" key="10">
    <source>
        <dbReference type="EMBL" id="OSI17773.1"/>
    </source>
</evidence>
<dbReference type="STRING" id="194197.BWD09_04900"/>
<dbReference type="HAMAP" id="MF_01937">
    <property type="entry name" value="MenA_1"/>
    <property type="match status" value="1"/>
</dbReference>
<organism evidence="10 11">
    <name type="scientific">Neisseria dentiae</name>
    <dbReference type="NCBI Taxonomy" id="194197"/>
    <lineage>
        <taxon>Bacteria</taxon>
        <taxon>Pseudomonadati</taxon>
        <taxon>Pseudomonadota</taxon>
        <taxon>Betaproteobacteria</taxon>
        <taxon>Neisseriales</taxon>
        <taxon>Neisseriaceae</taxon>
        <taxon>Neisseria</taxon>
    </lineage>
</organism>
<comment type="similarity">
    <text evidence="8">Belongs to the MenA family. Type 1 subfamily.</text>
</comment>
<dbReference type="GO" id="GO:0005886">
    <property type="term" value="C:plasma membrane"/>
    <property type="evidence" value="ECO:0007669"/>
    <property type="project" value="UniProtKB-SubCell"/>
</dbReference>
<dbReference type="InterPro" id="IPR004657">
    <property type="entry name" value="MenA"/>
</dbReference>
<dbReference type="InterPro" id="IPR000537">
    <property type="entry name" value="UbiA_prenyltransferase"/>
</dbReference>
<evidence type="ECO:0000313" key="11">
    <source>
        <dbReference type="Proteomes" id="UP000193118"/>
    </source>
</evidence>
<evidence type="ECO:0000256" key="6">
    <source>
        <dbReference type="ARBA" id="ARBA00022989"/>
    </source>
</evidence>
<dbReference type="UniPathway" id="UPA00079">
    <property type="reaction ID" value="UER00168"/>
</dbReference>
<evidence type="ECO:0000256" key="1">
    <source>
        <dbReference type="ARBA" id="ARBA00004141"/>
    </source>
</evidence>
<dbReference type="CDD" id="cd13962">
    <property type="entry name" value="PT_UbiA_UBIAD1"/>
    <property type="match status" value="1"/>
</dbReference>
<dbReference type="Gene3D" id="1.20.120.1780">
    <property type="entry name" value="UbiA prenyltransferase"/>
    <property type="match status" value="1"/>
</dbReference>
<comment type="subcellular location">
    <subcellularLocation>
        <location evidence="8">Cell membrane</location>
        <topology evidence="8">Multi-pass membrane protein</topology>
    </subcellularLocation>
    <subcellularLocation>
        <location evidence="1">Membrane</location>
        <topology evidence="1">Multi-pass membrane protein</topology>
    </subcellularLocation>
</comment>
<keyword evidence="5 8" id="KW-0812">Transmembrane</keyword>
<feature type="transmembrane region" description="Helical" evidence="8">
    <location>
        <begin position="281"/>
        <end position="300"/>
    </location>
</feature>
<keyword evidence="4 8" id="KW-0808">Transferase</keyword>
<evidence type="ECO:0000256" key="2">
    <source>
        <dbReference type="ARBA" id="ARBA00022428"/>
    </source>
</evidence>
<dbReference type="GO" id="GO:0042371">
    <property type="term" value="P:vitamin K biosynthetic process"/>
    <property type="evidence" value="ECO:0007669"/>
    <property type="project" value="TreeGrafter"/>
</dbReference>
<protein>
    <recommendedName>
        <fullName evidence="8 9">1,4-dihydroxy-2-naphthoate octaprenyltransferase</fullName>
        <shortName evidence="8">DHNA-octaprenyltransferase</shortName>
        <ecNumber evidence="8 9">2.5.1.74</ecNumber>
    </recommendedName>
</protein>
<dbReference type="NCBIfam" id="TIGR00751">
    <property type="entry name" value="menA"/>
    <property type="match status" value="1"/>
</dbReference>
<dbReference type="Pfam" id="PF01040">
    <property type="entry name" value="UbiA"/>
    <property type="match status" value="1"/>
</dbReference>
<comment type="caution">
    <text evidence="10">The sequence shown here is derived from an EMBL/GenBank/DDBJ whole genome shotgun (WGS) entry which is preliminary data.</text>
</comment>
<dbReference type="GeneID" id="94581420"/>
<feature type="transmembrane region" description="Helical" evidence="8">
    <location>
        <begin position="123"/>
        <end position="140"/>
    </location>
</feature>
<keyword evidence="2 8" id="KW-0474">Menaquinone biosynthesis</keyword>
<feature type="transmembrane region" description="Helical" evidence="8">
    <location>
        <begin position="147"/>
        <end position="167"/>
    </location>
</feature>
<evidence type="ECO:0000256" key="5">
    <source>
        <dbReference type="ARBA" id="ARBA00022692"/>
    </source>
</evidence>
<dbReference type="PANTHER" id="PTHR13929">
    <property type="entry name" value="1,4-DIHYDROXY-2-NAPHTHOATE OCTAPRENYLTRANSFERASE"/>
    <property type="match status" value="1"/>
</dbReference>
<evidence type="ECO:0000256" key="4">
    <source>
        <dbReference type="ARBA" id="ARBA00022679"/>
    </source>
</evidence>
<dbReference type="PANTHER" id="PTHR13929:SF0">
    <property type="entry name" value="UBIA PRENYLTRANSFERASE DOMAIN-CONTAINING PROTEIN 1"/>
    <property type="match status" value="1"/>
</dbReference>
<keyword evidence="7 8" id="KW-0472">Membrane</keyword>
<proteinExistence type="inferred from homology"/>
<feature type="transmembrane region" description="Helical" evidence="8">
    <location>
        <begin position="179"/>
        <end position="198"/>
    </location>
</feature>
<reference evidence="11" key="1">
    <citation type="submission" date="2017-01" db="EMBL/GenBank/DDBJ databases">
        <authorList>
            <person name="Wolfgang W.J."/>
            <person name="Cole J."/>
            <person name="Wroblewski D."/>
            <person name="Mcginnis J."/>
            <person name="Musser K.A."/>
        </authorList>
    </citation>
    <scope>NUCLEOTIDE SEQUENCE [LARGE SCALE GENOMIC DNA]</scope>
    <source>
        <strain evidence="11">DSM 19151</strain>
    </source>
</reference>
<gene>
    <name evidence="8" type="primary">menA</name>
    <name evidence="10" type="ORF">BWD09_04900</name>
</gene>
<dbReference type="AlphaFoldDB" id="A0A1X3DCZ6"/>
<evidence type="ECO:0000256" key="8">
    <source>
        <dbReference type="HAMAP-Rule" id="MF_01937"/>
    </source>
</evidence>
<keyword evidence="3 8" id="KW-1003">Cell membrane</keyword>
<feature type="transmembrane region" description="Helical" evidence="8">
    <location>
        <begin position="95"/>
        <end position="117"/>
    </location>
</feature>
<keyword evidence="6 8" id="KW-1133">Transmembrane helix</keyword>
<evidence type="ECO:0000256" key="7">
    <source>
        <dbReference type="ARBA" id="ARBA00023136"/>
    </source>
</evidence>
<dbReference type="RefSeq" id="WP_085365598.1">
    <property type="nucleotide sequence ID" value="NZ_CAUJPZ010000005.1"/>
</dbReference>
<dbReference type="EC" id="2.5.1.74" evidence="8 9"/>
<keyword evidence="11" id="KW-1185">Reference proteome</keyword>
<feature type="transmembrane region" description="Helical" evidence="8">
    <location>
        <begin position="226"/>
        <end position="245"/>
    </location>
</feature>
<evidence type="ECO:0000256" key="9">
    <source>
        <dbReference type="NCBIfam" id="TIGR00751"/>
    </source>
</evidence>
<dbReference type="OrthoDB" id="9767568at2"/>
<feature type="transmembrane region" description="Helical" evidence="8">
    <location>
        <begin position="251"/>
        <end position="269"/>
    </location>
</feature>
<dbReference type="EMBL" id="MTBO01000008">
    <property type="protein sequence ID" value="OSI17773.1"/>
    <property type="molecule type" value="Genomic_DNA"/>
</dbReference>
<dbReference type="PIRSF" id="PIRSF005355">
    <property type="entry name" value="UBIAD1"/>
    <property type="match status" value="1"/>
</dbReference>
<comment type="function">
    <text evidence="8">Conversion of 1,4-dihydroxy-2-naphthoate (DHNA) to demethylmenaquinone (DMK).</text>
</comment>
<comment type="catalytic activity">
    <reaction evidence="8">
        <text>an all-trans-polyprenyl diphosphate + 1,4-dihydroxy-2-naphthoate + H(+) = a 2-demethylmenaquinol + CO2 + diphosphate</text>
        <dbReference type="Rhea" id="RHEA:26478"/>
        <dbReference type="Rhea" id="RHEA-COMP:9563"/>
        <dbReference type="Rhea" id="RHEA-COMP:9564"/>
        <dbReference type="ChEBI" id="CHEBI:11173"/>
        <dbReference type="ChEBI" id="CHEBI:15378"/>
        <dbReference type="ChEBI" id="CHEBI:16526"/>
        <dbReference type="ChEBI" id="CHEBI:33019"/>
        <dbReference type="ChEBI" id="CHEBI:55437"/>
        <dbReference type="ChEBI" id="CHEBI:58914"/>
        <dbReference type="EC" id="2.5.1.74"/>
    </reaction>
</comment>
<sequence>MSVRNWLAAARLRTLPLAAASVLCGMLTAALQHRGNLTVSALCLLTALSLQILSNLANDYGDACNGADTLARKGPARMVSSGRISPAAMARGVKLTAAVSCLLGIALLCSALPAISAAEPQSWLLWLLLGAASVAAAFAYTAGKKPYGYIGLGDLAVLVFFGWLGVLGTEYLHTGRLNAASWLPATALGLWCAMVLNINNMRDIASDRLAGKTTVAVRLGLPRAKIYHTVLLLVAAAAWALWLPLHFGGGLFLLCAALLAASAIHLYLLKKAQFSAELDKLLPQWSITVLLWILLLWLNAPL</sequence>
<evidence type="ECO:0000256" key="3">
    <source>
        <dbReference type="ARBA" id="ARBA00022475"/>
    </source>
</evidence>
<accession>A0A1X3DCZ6</accession>
<name>A0A1X3DCZ6_9NEIS</name>